<dbReference type="EMBL" id="CP104311">
    <property type="protein sequence ID" value="WWF02391.1"/>
    <property type="molecule type" value="Genomic_DNA"/>
</dbReference>
<evidence type="ECO:0000313" key="1">
    <source>
        <dbReference type="EMBL" id="WWF02391.1"/>
    </source>
</evidence>
<dbReference type="InterPro" id="IPR016866">
    <property type="entry name" value="UCP028069"/>
</dbReference>
<sequence length="229" mass="25170">MNLLESIRVAVARRFPVRSAAVGRVRPFLASVLLVIGSSLSLPAVSPAADRAASGDCAGKERQPEALDRPASAPVVFESAVPALLHAAVAALKQGIENGPPFSLTERKRRIAQLEKLLGEPNVDVAEKYRRVLEVYRMELEYGKTVEAYRDLLRTDEGERLVDFLSIGRLALYYQTLDGRESGIWRGGEKPWRSLPPEYNRAIALGLRAACKLEPPRLLSLPLPGPRLP</sequence>
<keyword evidence="2" id="KW-1185">Reference proteome</keyword>
<evidence type="ECO:0000313" key="2">
    <source>
        <dbReference type="Proteomes" id="UP001359308"/>
    </source>
</evidence>
<organism evidence="1 2">
    <name type="scientific">Methylococcus capsulatus</name>
    <dbReference type="NCBI Taxonomy" id="414"/>
    <lineage>
        <taxon>Bacteria</taxon>
        <taxon>Pseudomonadati</taxon>
        <taxon>Pseudomonadota</taxon>
        <taxon>Gammaproteobacteria</taxon>
        <taxon>Methylococcales</taxon>
        <taxon>Methylococcaceae</taxon>
        <taxon>Methylococcus</taxon>
    </lineage>
</organism>
<dbReference type="Pfam" id="PF11932">
    <property type="entry name" value="DUF3450"/>
    <property type="match status" value="1"/>
</dbReference>
<protein>
    <submittedName>
        <fullName evidence="1">DUF3450 domain-containing protein</fullName>
    </submittedName>
</protein>
<reference evidence="1 2" key="1">
    <citation type="submission" date="2022-09" db="EMBL/GenBank/DDBJ databases">
        <authorList>
            <person name="Giprobiosintez L."/>
        </authorList>
    </citation>
    <scope>NUCLEOTIDE SEQUENCE [LARGE SCALE GENOMIC DNA]</scope>
    <source>
        <strain evidence="2">VKPM-B-12549 (GBS-15)</strain>
    </source>
</reference>
<name>A0ABZ2F5J6_METCP</name>
<proteinExistence type="predicted"/>
<dbReference type="Proteomes" id="UP001359308">
    <property type="component" value="Chromosome"/>
</dbReference>
<dbReference type="RefSeq" id="WP_198324286.1">
    <property type="nucleotide sequence ID" value="NZ_CP104311.1"/>
</dbReference>
<gene>
    <name evidence="1" type="ORF">N4J17_01885</name>
</gene>
<accession>A0ABZ2F5J6</accession>